<name>A0A921G041_SPOPS</name>
<protein>
    <submittedName>
        <fullName evidence="1">YtxH domain-containing protein</fullName>
    </submittedName>
</protein>
<reference evidence="1" key="1">
    <citation type="journal article" date="2021" name="PeerJ">
        <title>Extensive microbial diversity within the chicken gut microbiome revealed by metagenomics and culture.</title>
        <authorList>
            <person name="Gilroy R."/>
            <person name="Ravi A."/>
            <person name="Getino M."/>
            <person name="Pursley I."/>
            <person name="Horton D.L."/>
            <person name="Alikhan N.F."/>
            <person name="Baker D."/>
            <person name="Gharbi K."/>
            <person name="Hall N."/>
            <person name="Watson M."/>
            <person name="Adriaenssens E.M."/>
            <person name="Foster-Nyarko E."/>
            <person name="Jarju S."/>
            <person name="Secka A."/>
            <person name="Antonio M."/>
            <person name="Oren A."/>
            <person name="Chaudhuri R.R."/>
            <person name="La Ragione R."/>
            <person name="Hildebrand F."/>
            <person name="Pallen M.J."/>
        </authorList>
    </citation>
    <scope>NUCLEOTIDE SEQUENCE</scope>
    <source>
        <strain evidence="1">CHK171-7178</strain>
    </source>
</reference>
<organism evidence="1 2">
    <name type="scientific">Sporosarcina psychrophila</name>
    <name type="common">Bacillus psychrophilus</name>
    <dbReference type="NCBI Taxonomy" id="1476"/>
    <lineage>
        <taxon>Bacteria</taxon>
        <taxon>Bacillati</taxon>
        <taxon>Bacillota</taxon>
        <taxon>Bacilli</taxon>
        <taxon>Bacillales</taxon>
        <taxon>Caryophanaceae</taxon>
        <taxon>Sporosarcina</taxon>
    </lineage>
</organism>
<comment type="caution">
    <text evidence="1">The sequence shown here is derived from an EMBL/GenBank/DDBJ whole genome shotgun (WGS) entry which is preliminary data.</text>
</comment>
<dbReference type="Proteomes" id="UP000698173">
    <property type="component" value="Unassembled WGS sequence"/>
</dbReference>
<dbReference type="AlphaFoldDB" id="A0A921G041"/>
<reference evidence="1" key="2">
    <citation type="submission" date="2021-09" db="EMBL/GenBank/DDBJ databases">
        <authorList>
            <person name="Gilroy R."/>
        </authorList>
    </citation>
    <scope>NUCLEOTIDE SEQUENCE</scope>
    <source>
        <strain evidence="1">CHK171-7178</strain>
    </source>
</reference>
<sequence>MGNSKFGKFIIFGALTGAIVSMFDRSTRNQLVKKSNDYITEMKFYSKNPDVLKWKLEEKKDKYQSVFKQLSGDASYIKEQVEELKTLTPQVKDLVMDTKDAFVESKDEYKSIVSETPSEDNIDSKK</sequence>
<gene>
    <name evidence="1" type="ORF">K8V56_12395</name>
</gene>
<proteinExistence type="predicted"/>
<evidence type="ECO:0000313" key="2">
    <source>
        <dbReference type="Proteomes" id="UP000698173"/>
    </source>
</evidence>
<evidence type="ECO:0000313" key="1">
    <source>
        <dbReference type="EMBL" id="HJF32558.1"/>
    </source>
</evidence>
<accession>A0A921G041</accession>
<dbReference type="EMBL" id="DYWT01000200">
    <property type="protein sequence ID" value="HJF32558.1"/>
    <property type="molecule type" value="Genomic_DNA"/>
</dbReference>